<dbReference type="EMBL" id="MPUH01000252">
    <property type="protein sequence ID" value="OMJ84967.1"/>
    <property type="molecule type" value="Genomic_DNA"/>
</dbReference>
<evidence type="ECO:0000313" key="1">
    <source>
        <dbReference type="EMBL" id="OMJ84967.1"/>
    </source>
</evidence>
<evidence type="ECO:0000313" key="2">
    <source>
        <dbReference type="Proteomes" id="UP000187209"/>
    </source>
</evidence>
<keyword evidence="2" id="KW-1185">Reference proteome</keyword>
<gene>
    <name evidence="1" type="ORF">SteCoe_13798</name>
</gene>
<sequence>MADIEDLIPDGKYFGYKALGKDEMMLIDLLALPLIERIIVFKDLELSYYQGVNLQNCLNWYSRMKQLLYVKAHEMPPIRYIKYKNLFLPVSSYYDLPPKP</sequence>
<dbReference type="Proteomes" id="UP000187209">
    <property type="component" value="Unassembled WGS sequence"/>
</dbReference>
<dbReference type="AlphaFoldDB" id="A0A1R2C7I4"/>
<name>A0A1R2C7I4_9CILI</name>
<accession>A0A1R2C7I4</accession>
<protein>
    <recommendedName>
        <fullName evidence="3">GST C-terminal domain-containing protein</fullName>
    </recommendedName>
</protein>
<proteinExistence type="predicted"/>
<reference evidence="1 2" key="1">
    <citation type="submission" date="2016-11" db="EMBL/GenBank/DDBJ databases">
        <title>The macronuclear genome of Stentor coeruleus: a giant cell with tiny introns.</title>
        <authorList>
            <person name="Slabodnick M."/>
            <person name="Ruby J.G."/>
            <person name="Reiff S.B."/>
            <person name="Swart E.C."/>
            <person name="Gosai S."/>
            <person name="Prabakaran S."/>
            <person name="Witkowska E."/>
            <person name="Larue G.E."/>
            <person name="Fisher S."/>
            <person name="Freeman R.M."/>
            <person name="Gunawardena J."/>
            <person name="Chu W."/>
            <person name="Stover N.A."/>
            <person name="Gregory B.D."/>
            <person name="Nowacki M."/>
            <person name="Derisi J."/>
            <person name="Roy S.W."/>
            <person name="Marshall W.F."/>
            <person name="Sood P."/>
        </authorList>
    </citation>
    <scope>NUCLEOTIDE SEQUENCE [LARGE SCALE GENOMIC DNA]</scope>
    <source>
        <strain evidence="1">WM001</strain>
    </source>
</reference>
<evidence type="ECO:0008006" key="3">
    <source>
        <dbReference type="Google" id="ProtNLM"/>
    </source>
</evidence>
<organism evidence="1 2">
    <name type="scientific">Stentor coeruleus</name>
    <dbReference type="NCBI Taxonomy" id="5963"/>
    <lineage>
        <taxon>Eukaryota</taxon>
        <taxon>Sar</taxon>
        <taxon>Alveolata</taxon>
        <taxon>Ciliophora</taxon>
        <taxon>Postciliodesmatophora</taxon>
        <taxon>Heterotrichea</taxon>
        <taxon>Heterotrichida</taxon>
        <taxon>Stentoridae</taxon>
        <taxon>Stentor</taxon>
    </lineage>
</organism>
<comment type="caution">
    <text evidence="1">The sequence shown here is derived from an EMBL/GenBank/DDBJ whole genome shotgun (WGS) entry which is preliminary data.</text>
</comment>